<dbReference type="Pfam" id="PF03417">
    <property type="entry name" value="AAT"/>
    <property type="match status" value="1"/>
</dbReference>
<sequence>MCTEGKMDGLRAETEQQQRAQPWSSRSARVGGGGGCVELKWIHSMGGEGISIPTVHVSGTSYEMGFQIGFATRAMIAERLSADPSLHKYLLPFAQTKQGRSIIDRFSMVNRERYPRYWDEMQGIADGSGVSFNLIMLMNFKKEILPSAVKSQEDSATLGSQAHEGGVTSASRSRPEAATPALREAAPPPSLGIQESTDRFHASPHGVGRRPNDVKDTKPRQLTGFEPATSGADGGDRGGAHVEDGGKDRGTGTHQTSPVVTGKCVDQSPASSGIAFGTAIELGMADYRNVGGSNCDDDCSDVLICTQSMALIAHNEDGDAGTKNHTFLLMATTNSGLAFLAYAHAGELPTSAFGVNNRRIAFTMDAVFPADVDLDGIGRNFVSRDLLEAVDLCDAIKRVTIGNLSAGHNYNIADLNRRKIVTVETASKGRFSLKEIDGPDAYFHANSYLRLSIEQTVSPSTKAREARFAALPLPRSVDDILRLLADDEDKSYPIYMQGPTHYTLCTALIDLDRHLLTIYVGKPTIGQKLLEISISEDLLTPFL</sequence>
<dbReference type="AlphaFoldDB" id="A0A388MD21"/>
<dbReference type="InterPro" id="IPR047801">
    <property type="entry name" value="Peptidase_C45"/>
</dbReference>
<evidence type="ECO:0000313" key="3">
    <source>
        <dbReference type="EMBL" id="GBG92460.1"/>
    </source>
</evidence>
<dbReference type="Gramene" id="GBG92460">
    <property type="protein sequence ID" value="GBG92460"/>
    <property type="gene ID" value="CBR_g55541"/>
</dbReference>
<name>A0A388MD21_CHABU</name>
<feature type="domain" description="Peptidase C45 hydrolase" evidence="2">
    <location>
        <begin position="309"/>
        <end position="523"/>
    </location>
</feature>
<dbReference type="InterPro" id="IPR047794">
    <property type="entry name" value="C45_proenzyme-like"/>
</dbReference>
<keyword evidence="4" id="KW-1185">Reference proteome</keyword>
<dbReference type="InterPro" id="IPR005079">
    <property type="entry name" value="Peptidase_C45_hydrolase"/>
</dbReference>
<feature type="compositionally biased region" description="Basic and acidic residues" evidence="1">
    <location>
        <begin position="1"/>
        <end position="16"/>
    </location>
</feature>
<comment type="caution">
    <text evidence="3">The sequence shown here is derived from an EMBL/GenBank/DDBJ whole genome shotgun (WGS) entry which is preliminary data.</text>
</comment>
<dbReference type="EMBL" id="BFEA01001063">
    <property type="protein sequence ID" value="GBG92460.1"/>
    <property type="molecule type" value="Genomic_DNA"/>
</dbReference>
<feature type="compositionally biased region" description="Basic and acidic residues" evidence="1">
    <location>
        <begin position="210"/>
        <end position="219"/>
    </location>
</feature>
<feature type="region of interest" description="Disordered" evidence="1">
    <location>
        <begin position="155"/>
        <end position="265"/>
    </location>
</feature>
<feature type="compositionally biased region" description="Polar residues" evidence="1">
    <location>
        <begin position="17"/>
        <end position="27"/>
    </location>
</feature>
<feature type="region of interest" description="Disordered" evidence="1">
    <location>
        <begin position="1"/>
        <end position="31"/>
    </location>
</feature>
<accession>A0A388MD21</accession>
<organism evidence="3 4">
    <name type="scientific">Chara braunii</name>
    <name type="common">Braun's stonewort</name>
    <dbReference type="NCBI Taxonomy" id="69332"/>
    <lineage>
        <taxon>Eukaryota</taxon>
        <taxon>Viridiplantae</taxon>
        <taxon>Streptophyta</taxon>
        <taxon>Charophyceae</taxon>
        <taxon>Charales</taxon>
        <taxon>Characeae</taxon>
        <taxon>Chara</taxon>
    </lineage>
</organism>
<evidence type="ECO:0000256" key="1">
    <source>
        <dbReference type="SAM" id="MobiDB-lite"/>
    </source>
</evidence>
<dbReference type="OMA" id="YFHANAY"/>
<feature type="compositionally biased region" description="Basic and acidic residues" evidence="1">
    <location>
        <begin position="234"/>
        <end position="251"/>
    </location>
</feature>
<gene>
    <name evidence="3" type="ORF">CBR_g55541</name>
</gene>
<dbReference type="OrthoDB" id="189997at2759"/>
<dbReference type="NCBIfam" id="NF040521">
    <property type="entry name" value="C45_proenzyme"/>
    <property type="match status" value="1"/>
</dbReference>
<evidence type="ECO:0000313" key="4">
    <source>
        <dbReference type="Proteomes" id="UP000265515"/>
    </source>
</evidence>
<dbReference type="Gene3D" id="1.10.10.2120">
    <property type="match status" value="1"/>
</dbReference>
<dbReference type="Gene3D" id="3.60.60.10">
    <property type="entry name" value="Penicillin V Acylase, Chain A"/>
    <property type="match status" value="1"/>
</dbReference>
<evidence type="ECO:0000259" key="2">
    <source>
        <dbReference type="Pfam" id="PF03417"/>
    </source>
</evidence>
<proteinExistence type="predicted"/>
<dbReference type="PANTHER" id="PTHR34180:SF1">
    <property type="entry name" value="BETA-ALANYL-DOPAMINE_CARCININE HYDROLASE"/>
    <property type="match status" value="1"/>
</dbReference>
<dbReference type="PANTHER" id="PTHR34180">
    <property type="entry name" value="PEPTIDASE C45"/>
    <property type="match status" value="1"/>
</dbReference>
<dbReference type="STRING" id="69332.A0A388MD21"/>
<reference evidence="3 4" key="1">
    <citation type="journal article" date="2018" name="Cell">
        <title>The Chara Genome: Secondary Complexity and Implications for Plant Terrestrialization.</title>
        <authorList>
            <person name="Nishiyama T."/>
            <person name="Sakayama H."/>
            <person name="Vries J.D."/>
            <person name="Buschmann H."/>
            <person name="Saint-Marcoux D."/>
            <person name="Ullrich K.K."/>
            <person name="Haas F.B."/>
            <person name="Vanderstraeten L."/>
            <person name="Becker D."/>
            <person name="Lang D."/>
            <person name="Vosolsobe S."/>
            <person name="Rombauts S."/>
            <person name="Wilhelmsson P.K.I."/>
            <person name="Janitza P."/>
            <person name="Kern R."/>
            <person name="Heyl A."/>
            <person name="Rumpler F."/>
            <person name="Villalobos L.I.A.C."/>
            <person name="Clay J.M."/>
            <person name="Skokan R."/>
            <person name="Toyoda A."/>
            <person name="Suzuki Y."/>
            <person name="Kagoshima H."/>
            <person name="Schijlen E."/>
            <person name="Tajeshwar N."/>
            <person name="Catarino B."/>
            <person name="Hetherington A.J."/>
            <person name="Saltykova A."/>
            <person name="Bonnot C."/>
            <person name="Breuninger H."/>
            <person name="Symeonidi A."/>
            <person name="Radhakrishnan G.V."/>
            <person name="Van Nieuwerburgh F."/>
            <person name="Deforce D."/>
            <person name="Chang C."/>
            <person name="Karol K.G."/>
            <person name="Hedrich R."/>
            <person name="Ulvskov P."/>
            <person name="Glockner G."/>
            <person name="Delwiche C.F."/>
            <person name="Petrasek J."/>
            <person name="Van de Peer Y."/>
            <person name="Friml J."/>
            <person name="Beilby M."/>
            <person name="Dolan L."/>
            <person name="Kohara Y."/>
            <person name="Sugano S."/>
            <person name="Fujiyama A."/>
            <person name="Delaux P.-M."/>
            <person name="Quint M."/>
            <person name="TheiBen G."/>
            <person name="Hagemann M."/>
            <person name="Harholt J."/>
            <person name="Dunand C."/>
            <person name="Zachgo S."/>
            <person name="Langdale J."/>
            <person name="Maumus F."/>
            <person name="Straeten D.V.D."/>
            <person name="Gould S.B."/>
            <person name="Rensing S.A."/>
        </authorList>
    </citation>
    <scope>NUCLEOTIDE SEQUENCE [LARGE SCALE GENOMIC DNA]</scope>
    <source>
        <strain evidence="3 4">S276</strain>
    </source>
</reference>
<protein>
    <recommendedName>
        <fullName evidence="2">Peptidase C45 hydrolase domain-containing protein</fullName>
    </recommendedName>
</protein>
<dbReference type="Proteomes" id="UP000265515">
    <property type="component" value="Unassembled WGS sequence"/>
</dbReference>